<accession>A0A507FC98</accession>
<evidence type="ECO:0000313" key="14">
    <source>
        <dbReference type="EMBL" id="TPX73961.1"/>
    </source>
</evidence>
<dbReference type="EMBL" id="QEAP01000153">
    <property type="protein sequence ID" value="TPX73961.1"/>
    <property type="molecule type" value="Genomic_DNA"/>
</dbReference>
<dbReference type="GO" id="GO:0006906">
    <property type="term" value="P:vesicle fusion"/>
    <property type="evidence" value="ECO:0007669"/>
    <property type="project" value="TreeGrafter"/>
</dbReference>
<sequence>MSGNLIFNNACKVLAALQTDIDAMQALVDAGAVECPNAGQLHSNLGTLRLAAKDMSDIAKREITTLKREKALSRANQMQEDYSRLKNLFDHLRKIQSERAAERDRSELMGSNNAGPGGRRRATAGSKNSGEGPSMSDTSAILMMDGMLKENESLTASDGRLDEFIQMGRGALNELYEQRQLLKSTQRRMYDIANTLGLSSTVIKYIEKRASQDRWVLFGGMVVTLLLMWAIAHFLGRKQA</sequence>
<evidence type="ECO:0000256" key="8">
    <source>
        <dbReference type="ARBA" id="ARBA00023136"/>
    </source>
</evidence>
<dbReference type="Pfam" id="PF12352">
    <property type="entry name" value="V-SNARE_C"/>
    <property type="match status" value="1"/>
</dbReference>
<dbReference type="GO" id="GO:0031902">
    <property type="term" value="C:late endosome membrane"/>
    <property type="evidence" value="ECO:0007669"/>
    <property type="project" value="TreeGrafter"/>
</dbReference>
<comment type="caution">
    <text evidence="14">The sequence shown here is derived from an EMBL/GenBank/DDBJ whole genome shotgun (WGS) entry which is preliminary data.</text>
</comment>
<comment type="subcellular location">
    <subcellularLocation>
        <location evidence="1">Endoplasmic reticulum membrane</location>
        <topology evidence="1">Single-pass type IV membrane protein</topology>
    </subcellularLocation>
    <subcellularLocation>
        <location evidence="2">Golgi apparatus membrane</location>
        <topology evidence="2">Single-pass type IV membrane protein</topology>
    </subcellularLocation>
</comment>
<keyword evidence="15" id="KW-1185">Reference proteome</keyword>
<evidence type="ECO:0000256" key="5">
    <source>
        <dbReference type="ARBA" id="ARBA00022927"/>
    </source>
</evidence>
<keyword evidence="4 13" id="KW-0812">Transmembrane</keyword>
<evidence type="ECO:0000256" key="9">
    <source>
        <dbReference type="ARBA" id="ARBA00037983"/>
    </source>
</evidence>
<evidence type="ECO:0000256" key="1">
    <source>
        <dbReference type="ARBA" id="ARBA00004163"/>
    </source>
</evidence>
<evidence type="ECO:0000313" key="15">
    <source>
        <dbReference type="Proteomes" id="UP000320333"/>
    </source>
</evidence>
<dbReference type="Proteomes" id="UP000320333">
    <property type="component" value="Unassembled WGS sequence"/>
</dbReference>
<dbReference type="PANTHER" id="PTHR21230:SF1">
    <property type="entry name" value="GOLGI SNAP RECEPTOR COMPLEX MEMBER 2"/>
    <property type="match status" value="1"/>
</dbReference>
<dbReference type="GO" id="GO:0000139">
    <property type="term" value="C:Golgi membrane"/>
    <property type="evidence" value="ECO:0007669"/>
    <property type="project" value="UniProtKB-SubCell"/>
</dbReference>
<dbReference type="SUPFAM" id="SSF58038">
    <property type="entry name" value="SNARE fusion complex"/>
    <property type="match status" value="1"/>
</dbReference>
<comment type="function">
    <text evidence="11">SNARE required for protein transport between the ER and the Golgi complex.</text>
</comment>
<evidence type="ECO:0000256" key="4">
    <source>
        <dbReference type="ARBA" id="ARBA00022692"/>
    </source>
</evidence>
<reference evidence="14 15" key="1">
    <citation type="journal article" date="2019" name="Sci. Rep.">
        <title>Comparative genomics of chytrid fungi reveal insights into the obligate biotrophic and pathogenic lifestyle of Synchytrium endobioticum.</title>
        <authorList>
            <person name="van de Vossenberg B.T.L.H."/>
            <person name="Warris S."/>
            <person name="Nguyen H.D.T."/>
            <person name="van Gent-Pelzer M.P.E."/>
            <person name="Joly D.L."/>
            <person name="van de Geest H.C."/>
            <person name="Bonants P.J.M."/>
            <person name="Smith D.S."/>
            <person name="Levesque C.A."/>
            <person name="van der Lee T.A.J."/>
        </authorList>
    </citation>
    <scope>NUCLEOTIDE SEQUENCE [LARGE SCALE GENOMIC DNA]</scope>
    <source>
        <strain evidence="14 15">CBS 675.73</strain>
    </source>
</reference>
<feature type="region of interest" description="Disordered" evidence="12">
    <location>
        <begin position="99"/>
        <end position="136"/>
    </location>
</feature>
<dbReference type="AlphaFoldDB" id="A0A507FC98"/>
<dbReference type="STRING" id="246404.A0A507FC98"/>
<feature type="transmembrane region" description="Helical" evidence="13">
    <location>
        <begin position="215"/>
        <end position="235"/>
    </location>
</feature>
<protein>
    <recommendedName>
        <fullName evidence="10 11">Protein transport protein BOS1</fullName>
    </recommendedName>
</protein>
<organism evidence="14 15">
    <name type="scientific">Chytriomyces confervae</name>
    <dbReference type="NCBI Taxonomy" id="246404"/>
    <lineage>
        <taxon>Eukaryota</taxon>
        <taxon>Fungi</taxon>
        <taxon>Fungi incertae sedis</taxon>
        <taxon>Chytridiomycota</taxon>
        <taxon>Chytridiomycota incertae sedis</taxon>
        <taxon>Chytridiomycetes</taxon>
        <taxon>Chytridiales</taxon>
        <taxon>Chytriomycetaceae</taxon>
        <taxon>Chytriomyces</taxon>
    </lineage>
</organism>
<dbReference type="PIRSF" id="PIRSF028865">
    <property type="entry name" value="Membrin-2"/>
    <property type="match status" value="1"/>
</dbReference>
<dbReference type="GO" id="GO:0005789">
    <property type="term" value="C:endoplasmic reticulum membrane"/>
    <property type="evidence" value="ECO:0007669"/>
    <property type="project" value="UniProtKB-SubCell"/>
</dbReference>
<dbReference type="GO" id="GO:0005484">
    <property type="term" value="F:SNAP receptor activity"/>
    <property type="evidence" value="ECO:0007669"/>
    <property type="project" value="InterPro"/>
</dbReference>
<comment type="similarity">
    <text evidence="9 11">Belongs to the BOS1 family.</text>
</comment>
<dbReference type="OrthoDB" id="158360at2759"/>
<keyword evidence="3 11" id="KW-0813">Transport</keyword>
<evidence type="ECO:0000256" key="11">
    <source>
        <dbReference type="PIRNR" id="PIRNR028865"/>
    </source>
</evidence>
<evidence type="ECO:0000256" key="6">
    <source>
        <dbReference type="ARBA" id="ARBA00022989"/>
    </source>
</evidence>
<keyword evidence="8 11" id="KW-0472">Membrane</keyword>
<dbReference type="GO" id="GO:0031201">
    <property type="term" value="C:SNARE complex"/>
    <property type="evidence" value="ECO:0007669"/>
    <property type="project" value="TreeGrafter"/>
</dbReference>
<dbReference type="GO" id="GO:0000149">
    <property type="term" value="F:SNARE binding"/>
    <property type="evidence" value="ECO:0007669"/>
    <property type="project" value="TreeGrafter"/>
</dbReference>
<dbReference type="GO" id="GO:0012507">
    <property type="term" value="C:ER to Golgi transport vesicle membrane"/>
    <property type="evidence" value="ECO:0007669"/>
    <property type="project" value="TreeGrafter"/>
</dbReference>
<proteinExistence type="inferred from homology"/>
<dbReference type="GO" id="GO:0015031">
    <property type="term" value="P:protein transport"/>
    <property type="evidence" value="ECO:0007669"/>
    <property type="project" value="UniProtKB-KW"/>
</dbReference>
<evidence type="ECO:0000256" key="10">
    <source>
        <dbReference type="ARBA" id="ARBA00040957"/>
    </source>
</evidence>
<dbReference type="PANTHER" id="PTHR21230">
    <property type="entry name" value="VESICLE TRANSPORT V-SNARE PROTEIN VTI1-RELATED"/>
    <property type="match status" value="1"/>
</dbReference>
<feature type="compositionally biased region" description="Polar residues" evidence="12">
    <location>
        <begin position="126"/>
        <end position="136"/>
    </location>
</feature>
<gene>
    <name evidence="14" type="ORF">CcCBS67573_g04766</name>
</gene>
<dbReference type="CDD" id="cd15863">
    <property type="entry name" value="SNARE_GS27"/>
    <property type="match status" value="1"/>
</dbReference>
<name>A0A507FC98_9FUNG</name>
<evidence type="ECO:0000256" key="12">
    <source>
        <dbReference type="SAM" id="MobiDB-lite"/>
    </source>
</evidence>
<dbReference type="Gene3D" id="1.20.5.110">
    <property type="match status" value="1"/>
</dbReference>
<keyword evidence="6 13" id="KW-1133">Transmembrane helix</keyword>
<evidence type="ECO:0000256" key="7">
    <source>
        <dbReference type="ARBA" id="ARBA00023034"/>
    </source>
</evidence>
<evidence type="ECO:0000256" key="3">
    <source>
        <dbReference type="ARBA" id="ARBA00022448"/>
    </source>
</evidence>
<keyword evidence="5 11" id="KW-0653">Protein transport</keyword>
<dbReference type="InterPro" id="IPR027027">
    <property type="entry name" value="GOSR2/Membrin/Bos1"/>
</dbReference>
<evidence type="ECO:0000256" key="13">
    <source>
        <dbReference type="SAM" id="Phobius"/>
    </source>
</evidence>
<keyword evidence="7" id="KW-0333">Golgi apparatus</keyword>
<evidence type="ECO:0000256" key="2">
    <source>
        <dbReference type="ARBA" id="ARBA00004409"/>
    </source>
</evidence>